<evidence type="ECO:0000313" key="3">
    <source>
        <dbReference type="Proteomes" id="UP000219972"/>
    </source>
</evidence>
<reference evidence="2 3" key="1">
    <citation type="submission" date="2017-09" db="EMBL/GenBank/DDBJ databases">
        <title>Comparative genomics of rhizobia isolated from Phaseolus vulgaris in China.</title>
        <authorList>
            <person name="Tong W."/>
        </authorList>
    </citation>
    <scope>NUCLEOTIDE SEQUENCE [LARGE SCALE GENOMIC DNA]</scope>
    <source>
        <strain evidence="2 3">Y27</strain>
    </source>
</reference>
<dbReference type="EMBL" id="NWSL01000014">
    <property type="protein sequence ID" value="PDS49756.1"/>
    <property type="molecule type" value="Genomic_DNA"/>
</dbReference>
<gene>
    <name evidence="2" type="ORF">CO662_22045</name>
</gene>
<dbReference type="RefSeq" id="WP_097543968.1">
    <property type="nucleotide sequence ID" value="NZ_NWSL01000014.1"/>
</dbReference>
<evidence type="ECO:0000313" key="2">
    <source>
        <dbReference type="EMBL" id="PDS49756.1"/>
    </source>
</evidence>
<accession>A0ABX4J5Q9</accession>
<sequence length="188" mass="20599">MKVYVPTTVIVASVLSCISRGEALAEDCSKDDALACYTQAIVKLQAARDEFSNAIKGIDDIRKDLASAHRDIDGLRTENADLKKRLADVESRLDSIKVVVKQAYFDVPPQGQPKGEVECPDEKDLRSFAIAAGLYLNESNEANASFLRWYAWPSSATKFNYFMINGAGTGMGHPPGHFAAYVACLMMK</sequence>
<keyword evidence="1" id="KW-0175">Coiled coil</keyword>
<feature type="coiled-coil region" evidence="1">
    <location>
        <begin position="58"/>
        <end position="99"/>
    </location>
</feature>
<proteinExistence type="predicted"/>
<dbReference type="Proteomes" id="UP000219972">
    <property type="component" value="Unassembled WGS sequence"/>
</dbReference>
<keyword evidence="3" id="KW-1185">Reference proteome</keyword>
<name>A0ABX4J5Q9_9HYPH</name>
<protein>
    <submittedName>
        <fullName evidence="2">Uncharacterized protein</fullName>
    </submittedName>
</protein>
<evidence type="ECO:0000256" key="1">
    <source>
        <dbReference type="SAM" id="Coils"/>
    </source>
</evidence>
<comment type="caution">
    <text evidence="2">The sequence shown here is derived from an EMBL/GenBank/DDBJ whole genome shotgun (WGS) entry which is preliminary data.</text>
</comment>
<organism evidence="2 3">
    <name type="scientific">Rhizobium anhuiense</name>
    <dbReference type="NCBI Taxonomy" id="1184720"/>
    <lineage>
        <taxon>Bacteria</taxon>
        <taxon>Pseudomonadati</taxon>
        <taxon>Pseudomonadota</taxon>
        <taxon>Alphaproteobacteria</taxon>
        <taxon>Hyphomicrobiales</taxon>
        <taxon>Rhizobiaceae</taxon>
        <taxon>Rhizobium/Agrobacterium group</taxon>
        <taxon>Rhizobium</taxon>
    </lineage>
</organism>
<dbReference type="PROSITE" id="PS51257">
    <property type="entry name" value="PROKAR_LIPOPROTEIN"/>
    <property type="match status" value="1"/>
</dbReference>